<dbReference type="PANTHER" id="PTHR34047">
    <property type="entry name" value="NUCLEAR INTRON MATURASE 1, MITOCHONDRIAL-RELATED"/>
    <property type="match status" value="1"/>
</dbReference>
<dbReference type="SUPFAM" id="SSF56672">
    <property type="entry name" value="DNA/RNA polymerases"/>
    <property type="match status" value="1"/>
</dbReference>
<comment type="caution">
    <text evidence="2">The sequence shown here is derived from an EMBL/GenBank/DDBJ whole genome shotgun (WGS) entry which is preliminary data.</text>
</comment>
<proteinExistence type="predicted"/>
<organism evidence="2 3">
    <name type="scientific">Candidatus Magasanikbacteria bacterium CG10_big_fil_rev_8_21_14_0_10_43_6</name>
    <dbReference type="NCBI Taxonomy" id="1974650"/>
    <lineage>
        <taxon>Bacteria</taxon>
        <taxon>Candidatus Magasanikiibacteriota</taxon>
    </lineage>
</organism>
<evidence type="ECO:0000313" key="3">
    <source>
        <dbReference type="Proteomes" id="UP000229362"/>
    </source>
</evidence>
<dbReference type="InterPro" id="IPR051083">
    <property type="entry name" value="GrpII_Intron_Splice-Mob/Def"/>
</dbReference>
<dbReference type="EMBL" id="PFBZ01000092">
    <property type="protein sequence ID" value="PIT86617.1"/>
    <property type="molecule type" value="Genomic_DNA"/>
</dbReference>
<dbReference type="InterPro" id="IPR000477">
    <property type="entry name" value="RT_dom"/>
</dbReference>
<dbReference type="CDD" id="cd01651">
    <property type="entry name" value="RT_G2_intron"/>
    <property type="match status" value="1"/>
</dbReference>
<feature type="domain" description="Reverse transcriptase" evidence="1">
    <location>
        <begin position="1"/>
        <end position="283"/>
    </location>
</feature>
<protein>
    <recommendedName>
        <fullName evidence="1">Reverse transcriptase domain-containing protein</fullName>
    </recommendedName>
</protein>
<dbReference type="Pfam" id="PF00078">
    <property type="entry name" value="RVT_1"/>
    <property type="match status" value="1"/>
</dbReference>
<feature type="non-terminal residue" evidence="2">
    <location>
        <position position="321"/>
    </location>
</feature>
<sequence length="321" mass="38789">MKTYNNLYNEIIALPNLYKAYSEAKAGKKDKTFREFTKNSHNNLWRLHKELASQKYTPSPYTIFYVNDYKERKIMAPHFRDHIVHHALHNYLEQIYDPTFIHDSFACRKGKGTHKGFARLKRFVNMHKQNDYFMKCDISKYFYSIDQHTLMAVFKRKIKDQKLLWLIEKIIHSHHEETMPAHVHNSCFDEQKKGLPIGNLTSQLFANIYLNELDHFAKHKLKIKHYARYVDDFVILSENKECLQNTWKKIHEFLEKKLFLKLETRKTQINKIAFGIDFIGYVAFQKYIRVRTRNYKRFAIRLKKRIHLYNTERLSFEKLNA</sequence>
<dbReference type="AlphaFoldDB" id="A0A2M6W1C5"/>
<dbReference type="Proteomes" id="UP000229362">
    <property type="component" value="Unassembled WGS sequence"/>
</dbReference>
<dbReference type="InterPro" id="IPR043128">
    <property type="entry name" value="Rev_trsase/Diguanyl_cyclase"/>
</dbReference>
<accession>A0A2M6W1C5</accession>
<gene>
    <name evidence="2" type="ORF">COU33_02150</name>
</gene>
<evidence type="ECO:0000313" key="2">
    <source>
        <dbReference type="EMBL" id="PIT86617.1"/>
    </source>
</evidence>
<reference evidence="3" key="1">
    <citation type="submission" date="2017-09" db="EMBL/GenBank/DDBJ databases">
        <title>Depth-based differentiation of microbial function through sediment-hosted aquifers and enrichment of novel symbionts in the deep terrestrial subsurface.</title>
        <authorList>
            <person name="Probst A.J."/>
            <person name="Ladd B."/>
            <person name="Jarett J.K."/>
            <person name="Geller-Mcgrath D.E."/>
            <person name="Sieber C.M.K."/>
            <person name="Emerson J.B."/>
            <person name="Anantharaman K."/>
            <person name="Thomas B.C."/>
            <person name="Malmstrom R."/>
            <person name="Stieglmeier M."/>
            <person name="Klingl A."/>
            <person name="Woyke T."/>
            <person name="Ryan C.M."/>
            <person name="Banfield J.F."/>
        </authorList>
    </citation>
    <scope>NUCLEOTIDE SEQUENCE [LARGE SCALE GENOMIC DNA]</scope>
</reference>
<name>A0A2M6W1C5_9BACT</name>
<dbReference type="InterPro" id="IPR043502">
    <property type="entry name" value="DNA/RNA_pol_sf"/>
</dbReference>
<evidence type="ECO:0000259" key="1">
    <source>
        <dbReference type="PROSITE" id="PS50878"/>
    </source>
</evidence>
<dbReference type="Gene3D" id="3.30.70.270">
    <property type="match status" value="1"/>
</dbReference>
<dbReference type="PROSITE" id="PS50878">
    <property type="entry name" value="RT_POL"/>
    <property type="match status" value="1"/>
</dbReference>
<dbReference type="PANTHER" id="PTHR34047:SF8">
    <property type="entry name" value="PROTEIN YKFC"/>
    <property type="match status" value="1"/>
</dbReference>